<accession>A0A975G560</accession>
<dbReference type="InterPro" id="IPR016181">
    <property type="entry name" value="Acyl_CoA_acyltransferase"/>
</dbReference>
<evidence type="ECO:0000313" key="5">
    <source>
        <dbReference type="Proteomes" id="UP000676409"/>
    </source>
</evidence>
<dbReference type="SUPFAM" id="SSF55729">
    <property type="entry name" value="Acyl-CoA N-acyltransferases (Nat)"/>
    <property type="match status" value="1"/>
</dbReference>
<gene>
    <name evidence="4" type="ORF">KCG34_17895</name>
</gene>
<organism evidence="4 5">
    <name type="scientific">Phenylobacterium montanum</name>
    <dbReference type="NCBI Taxonomy" id="2823693"/>
    <lineage>
        <taxon>Bacteria</taxon>
        <taxon>Pseudomonadati</taxon>
        <taxon>Pseudomonadota</taxon>
        <taxon>Alphaproteobacteria</taxon>
        <taxon>Caulobacterales</taxon>
        <taxon>Caulobacteraceae</taxon>
        <taxon>Phenylobacterium</taxon>
    </lineage>
</organism>
<sequence length="236" mass="25368">MEAVSARGWPPLVCEQLGDWRLHASRGYSGRGNACWPIGAPDRPLDDAIEAVEAWYRARSLPPLFRPADLPATEALRERLAARAYGPRTETLVMTGGLVADEAGGVILADAPDSAFAEVFLSTAADPEDAAERVEAVRRLAAPRAFARLEIEGEAVAIGAAAVDSGWAGIFGMRTLAQHRRKGLARRIIAGLSAFAAEAGARRIYLQVEASNTPAIALYEGLGFATGYRYRYWTRG</sequence>
<protein>
    <submittedName>
        <fullName evidence="4">GNAT family N-acetyltransferase</fullName>
    </submittedName>
</protein>
<dbReference type="Gene3D" id="3.40.630.30">
    <property type="match status" value="1"/>
</dbReference>
<reference evidence="4" key="1">
    <citation type="submission" date="2021-04" db="EMBL/GenBank/DDBJ databases">
        <title>The complete genome sequence of Caulobacter sp. S6.</title>
        <authorList>
            <person name="Tang Y."/>
            <person name="Ouyang W."/>
            <person name="Liu Q."/>
            <person name="Huang B."/>
            <person name="Guo Z."/>
            <person name="Lei P."/>
        </authorList>
    </citation>
    <scope>NUCLEOTIDE SEQUENCE</scope>
    <source>
        <strain evidence="4">S6</strain>
    </source>
</reference>
<keyword evidence="2" id="KW-0012">Acyltransferase</keyword>
<dbReference type="PROSITE" id="PS51186">
    <property type="entry name" value="GNAT"/>
    <property type="match status" value="1"/>
</dbReference>
<evidence type="ECO:0000259" key="3">
    <source>
        <dbReference type="PROSITE" id="PS51186"/>
    </source>
</evidence>
<feature type="domain" description="N-acetyltransferase" evidence="3">
    <location>
        <begin position="105"/>
        <end position="236"/>
    </location>
</feature>
<evidence type="ECO:0000313" key="4">
    <source>
        <dbReference type="EMBL" id="QUD90831.1"/>
    </source>
</evidence>
<keyword evidence="1" id="KW-0808">Transferase</keyword>
<dbReference type="PANTHER" id="PTHR43420">
    <property type="entry name" value="ACETYLTRANSFERASE"/>
    <property type="match status" value="1"/>
</dbReference>
<dbReference type="EMBL" id="CP073078">
    <property type="protein sequence ID" value="QUD90831.1"/>
    <property type="molecule type" value="Genomic_DNA"/>
</dbReference>
<dbReference type="AlphaFoldDB" id="A0A975G560"/>
<proteinExistence type="predicted"/>
<dbReference type="Proteomes" id="UP000676409">
    <property type="component" value="Chromosome"/>
</dbReference>
<dbReference type="Pfam" id="PF24553">
    <property type="entry name" value="Rv0428c_C"/>
    <property type="match status" value="1"/>
</dbReference>
<name>A0A975G560_9CAUL</name>
<dbReference type="InterPro" id="IPR056935">
    <property type="entry name" value="Rv0428c-like_C"/>
</dbReference>
<evidence type="ECO:0000256" key="2">
    <source>
        <dbReference type="ARBA" id="ARBA00023315"/>
    </source>
</evidence>
<dbReference type="InterPro" id="IPR050680">
    <property type="entry name" value="YpeA/RimI_acetyltransf"/>
</dbReference>
<dbReference type="GO" id="GO:0016747">
    <property type="term" value="F:acyltransferase activity, transferring groups other than amino-acyl groups"/>
    <property type="evidence" value="ECO:0007669"/>
    <property type="project" value="InterPro"/>
</dbReference>
<dbReference type="KEGG" id="caul:KCG34_17895"/>
<evidence type="ECO:0000256" key="1">
    <source>
        <dbReference type="ARBA" id="ARBA00022679"/>
    </source>
</evidence>
<keyword evidence="5" id="KW-1185">Reference proteome</keyword>
<dbReference type="InterPro" id="IPR000182">
    <property type="entry name" value="GNAT_dom"/>
</dbReference>
<dbReference type="CDD" id="cd04301">
    <property type="entry name" value="NAT_SF"/>
    <property type="match status" value="1"/>
</dbReference>